<feature type="transmembrane region" description="Helical" evidence="6">
    <location>
        <begin position="263"/>
        <end position="288"/>
    </location>
</feature>
<evidence type="ECO:0000259" key="7">
    <source>
        <dbReference type="PROSITE" id="PS50893"/>
    </source>
</evidence>
<dbReference type="PROSITE" id="PS50893">
    <property type="entry name" value="ABC_TRANSPORTER_2"/>
    <property type="match status" value="1"/>
</dbReference>
<accession>A0A7J7MZ15</accession>
<dbReference type="InterPro" id="IPR003439">
    <property type="entry name" value="ABC_transporter-like_ATP-bd"/>
</dbReference>
<protein>
    <recommendedName>
        <fullName evidence="7">ABC transporter domain-containing protein</fullName>
    </recommendedName>
</protein>
<evidence type="ECO:0000256" key="6">
    <source>
        <dbReference type="SAM" id="Phobius"/>
    </source>
</evidence>
<dbReference type="Pfam" id="PF01061">
    <property type="entry name" value="ABC2_membrane"/>
    <property type="match status" value="2"/>
</dbReference>
<keyword evidence="5 6" id="KW-0472">Membrane</keyword>
<dbReference type="InterPro" id="IPR017871">
    <property type="entry name" value="ABC_transporter-like_CS"/>
</dbReference>
<evidence type="ECO:0000256" key="4">
    <source>
        <dbReference type="ARBA" id="ARBA00022989"/>
    </source>
</evidence>
<dbReference type="OrthoDB" id="66620at2759"/>
<dbReference type="SUPFAM" id="SSF52540">
    <property type="entry name" value="P-loop containing nucleoside triphosphate hydrolases"/>
    <property type="match status" value="1"/>
</dbReference>
<dbReference type="Pfam" id="PF00005">
    <property type="entry name" value="ABC_tran"/>
    <property type="match status" value="1"/>
</dbReference>
<keyword evidence="9" id="KW-1185">Reference proteome</keyword>
<dbReference type="Proteomes" id="UP000541444">
    <property type="component" value="Unassembled WGS sequence"/>
</dbReference>
<dbReference type="InterPro" id="IPR050352">
    <property type="entry name" value="ABCG_transporters"/>
</dbReference>
<dbReference type="InterPro" id="IPR013525">
    <property type="entry name" value="ABC2_TM"/>
</dbReference>
<keyword evidence="4 6" id="KW-1133">Transmembrane helix</keyword>
<evidence type="ECO:0000313" key="8">
    <source>
        <dbReference type="EMBL" id="KAF6160087.1"/>
    </source>
</evidence>
<proteinExistence type="predicted"/>
<feature type="domain" description="ABC transporter" evidence="7">
    <location>
        <begin position="1"/>
        <end position="172"/>
    </location>
</feature>
<dbReference type="PANTHER" id="PTHR48041">
    <property type="entry name" value="ABC TRANSPORTER G FAMILY MEMBER 28"/>
    <property type="match status" value="1"/>
</dbReference>
<sequence>MQLRRICGFVAQEDNLLPLLTVKETLMFSAKFKLRGMYSEERNIRVETLMQELDLLYVANSFIGDEETRGVSGGERKRVSIGVAVIHDPPILLLDEPTSGLDSTSAYQVIELLSSMAKVKQRTIVLTIHQPSFRILHYIDKFLFLSRGSVIHSGSLDQLEETITSMGFKIPIEINALEFAMEIIKPLEDMDPRSCSLVEHNKESPDYLDKAASLGKNYASGCRRFWIGKCVFKVEALPKYLQERRVLMKEASRGSYKVSSYKLANTMISIPFLLVVAILFAVPVYWLVGLNPSFTAFAFFLLFWEPSFFSGYFIPKENIPKYWMFMYYVSLYKYPLDSLLVNEYWSMQGKCFSWKDRDHLVCSLTGGDVLRVRGLED</sequence>
<evidence type="ECO:0000256" key="1">
    <source>
        <dbReference type="ARBA" id="ARBA00004141"/>
    </source>
</evidence>
<organism evidence="8 9">
    <name type="scientific">Kingdonia uniflora</name>
    <dbReference type="NCBI Taxonomy" id="39325"/>
    <lineage>
        <taxon>Eukaryota</taxon>
        <taxon>Viridiplantae</taxon>
        <taxon>Streptophyta</taxon>
        <taxon>Embryophyta</taxon>
        <taxon>Tracheophyta</taxon>
        <taxon>Spermatophyta</taxon>
        <taxon>Magnoliopsida</taxon>
        <taxon>Ranunculales</taxon>
        <taxon>Circaeasteraceae</taxon>
        <taxon>Kingdonia</taxon>
    </lineage>
</organism>
<evidence type="ECO:0000313" key="9">
    <source>
        <dbReference type="Proteomes" id="UP000541444"/>
    </source>
</evidence>
<dbReference type="InterPro" id="IPR027417">
    <property type="entry name" value="P-loop_NTPase"/>
</dbReference>
<dbReference type="GO" id="GO:0005524">
    <property type="term" value="F:ATP binding"/>
    <property type="evidence" value="ECO:0007669"/>
    <property type="project" value="InterPro"/>
</dbReference>
<dbReference type="GO" id="GO:0016887">
    <property type="term" value="F:ATP hydrolysis activity"/>
    <property type="evidence" value="ECO:0007669"/>
    <property type="project" value="InterPro"/>
</dbReference>
<comment type="subcellular location">
    <subcellularLocation>
        <location evidence="1">Membrane</location>
        <topology evidence="1">Multi-pass membrane protein</topology>
    </subcellularLocation>
</comment>
<reference evidence="8 9" key="1">
    <citation type="journal article" date="2020" name="IScience">
        <title>Genome Sequencing of the Endangered Kingdonia uniflora (Circaeasteraceae, Ranunculales) Reveals Potential Mechanisms of Evolutionary Specialization.</title>
        <authorList>
            <person name="Sun Y."/>
            <person name="Deng T."/>
            <person name="Zhang A."/>
            <person name="Moore M.J."/>
            <person name="Landis J.B."/>
            <person name="Lin N."/>
            <person name="Zhang H."/>
            <person name="Zhang X."/>
            <person name="Huang J."/>
            <person name="Zhang X."/>
            <person name="Sun H."/>
            <person name="Wang H."/>
        </authorList>
    </citation>
    <scope>NUCLEOTIDE SEQUENCE [LARGE SCALE GENOMIC DNA]</scope>
    <source>
        <strain evidence="8">TB1705</strain>
        <tissue evidence="8">Leaf</tissue>
    </source>
</reference>
<name>A0A7J7MZ15_9MAGN</name>
<dbReference type="PROSITE" id="PS00211">
    <property type="entry name" value="ABC_TRANSPORTER_1"/>
    <property type="match status" value="1"/>
</dbReference>
<dbReference type="PANTHER" id="PTHR48041:SF51">
    <property type="entry name" value="ABC TRANSPORTER G FAMILY MEMBER 23"/>
    <property type="match status" value="1"/>
</dbReference>
<evidence type="ECO:0000256" key="5">
    <source>
        <dbReference type="ARBA" id="ARBA00023136"/>
    </source>
</evidence>
<evidence type="ECO:0000256" key="3">
    <source>
        <dbReference type="ARBA" id="ARBA00022692"/>
    </source>
</evidence>
<feature type="transmembrane region" description="Helical" evidence="6">
    <location>
        <begin position="294"/>
        <end position="314"/>
    </location>
</feature>
<keyword evidence="2" id="KW-0813">Transport</keyword>
<dbReference type="Gene3D" id="3.40.50.300">
    <property type="entry name" value="P-loop containing nucleotide triphosphate hydrolases"/>
    <property type="match status" value="1"/>
</dbReference>
<dbReference type="GO" id="GO:0016020">
    <property type="term" value="C:membrane"/>
    <property type="evidence" value="ECO:0007669"/>
    <property type="project" value="UniProtKB-SubCell"/>
</dbReference>
<dbReference type="AlphaFoldDB" id="A0A7J7MZ15"/>
<gene>
    <name evidence="8" type="ORF">GIB67_018867</name>
</gene>
<comment type="caution">
    <text evidence="8">The sequence shown here is derived from an EMBL/GenBank/DDBJ whole genome shotgun (WGS) entry which is preliminary data.</text>
</comment>
<dbReference type="EMBL" id="JACGCM010001173">
    <property type="protein sequence ID" value="KAF6160087.1"/>
    <property type="molecule type" value="Genomic_DNA"/>
</dbReference>
<dbReference type="GO" id="GO:0140359">
    <property type="term" value="F:ABC-type transporter activity"/>
    <property type="evidence" value="ECO:0007669"/>
    <property type="project" value="InterPro"/>
</dbReference>
<keyword evidence="3 6" id="KW-0812">Transmembrane</keyword>
<evidence type="ECO:0000256" key="2">
    <source>
        <dbReference type="ARBA" id="ARBA00022448"/>
    </source>
</evidence>